<feature type="transmembrane region" description="Helical" evidence="7">
    <location>
        <begin position="81"/>
        <end position="104"/>
    </location>
</feature>
<dbReference type="STRING" id="1262450.S3BUQ6"/>
<dbReference type="PANTHER" id="PTHR33048">
    <property type="entry name" value="PTH11-LIKE INTEGRAL MEMBRANE PROTEIN (AFU_ORTHOLOGUE AFUA_5G11245)"/>
    <property type="match status" value="1"/>
</dbReference>
<feature type="region of interest" description="Disordered" evidence="6">
    <location>
        <begin position="306"/>
        <end position="445"/>
    </location>
</feature>
<evidence type="ECO:0000256" key="3">
    <source>
        <dbReference type="ARBA" id="ARBA00022989"/>
    </source>
</evidence>
<gene>
    <name evidence="9" type="ORF">F503_04707</name>
</gene>
<dbReference type="InterPro" id="IPR049326">
    <property type="entry name" value="Rhodopsin_dom_fungi"/>
</dbReference>
<dbReference type="VEuPathDB" id="FungiDB:F503_04707"/>
<keyword evidence="4 7" id="KW-0472">Membrane</keyword>
<reference evidence="9 10" key="1">
    <citation type="journal article" date="2013" name="BMC Genomics">
        <title>The genome and transcriptome of the pine saprophyte Ophiostoma piceae, and a comparison with the bark beetle-associated pine pathogen Grosmannia clavigera.</title>
        <authorList>
            <person name="Haridas S."/>
            <person name="Wang Y."/>
            <person name="Lim L."/>
            <person name="Massoumi Alamouti S."/>
            <person name="Jackman S."/>
            <person name="Docking R."/>
            <person name="Robertson G."/>
            <person name="Birol I."/>
            <person name="Bohlmann J."/>
            <person name="Breuil C."/>
        </authorList>
    </citation>
    <scope>NUCLEOTIDE SEQUENCE [LARGE SCALE GENOMIC DNA]</scope>
    <source>
        <strain evidence="9 10">UAMH 11346</strain>
    </source>
</reference>
<sequence length="459" mass="51140">MDGIHLDGMPVRLPPSMPRLQTLPPLSLERRAFHGDTHDQHRQNGMIITSSVFTALAVFFVGMRTVSRFYILRKPGIDDCLLLASAFLTVGFLVCLGVAVANHVGFPTAYLSADSITALSKDALAMQVLYYVNVCLIKVSILFTYLRFGVSLVFRRLCWGTIAFHCLLCVACVLAIFLQSHPLSHMWTPDGNLELAINLQAFFYATSGIHILTDFWILLLPAHALLRVRRPRAEKIALFCIFGAGLLGSIASIVRLYTIHQYFKEEDQLLHCLTLDMWGAIEMSVGTCCVSLTGIRPILSSTRGWLGSSSRKFSGSEKLTSGHTSKKGDREKNKNKNWDRGAARKQRRKSDFFFSQNRHKKGPRPGDLEVALYETGDSASRSWSPSQSQQDSMVSPRCSDITRPRPVATSSTSTTLNGSYGTGTEHEYEAENEQEREETGSSIDSVWKVHLTIKSKRAI</sequence>
<keyword evidence="10" id="KW-1185">Reference proteome</keyword>
<evidence type="ECO:0000313" key="9">
    <source>
        <dbReference type="EMBL" id="EPE04192.1"/>
    </source>
</evidence>
<feature type="compositionally biased region" description="Basic and acidic residues" evidence="6">
    <location>
        <begin position="326"/>
        <end position="342"/>
    </location>
</feature>
<proteinExistence type="inferred from homology"/>
<comment type="subcellular location">
    <subcellularLocation>
        <location evidence="1">Membrane</location>
        <topology evidence="1">Multi-pass membrane protein</topology>
    </subcellularLocation>
</comment>
<dbReference type="OrthoDB" id="5329176at2759"/>
<evidence type="ECO:0000313" key="10">
    <source>
        <dbReference type="Proteomes" id="UP000016923"/>
    </source>
</evidence>
<protein>
    <submittedName>
        <fullName evidence="9">Cfem domain-containing protein</fullName>
    </submittedName>
</protein>
<dbReference type="PANTHER" id="PTHR33048:SF123">
    <property type="entry name" value="INTEGRAL MEMBRANE PROTEIN"/>
    <property type="match status" value="1"/>
</dbReference>
<feature type="domain" description="Rhodopsin" evidence="8">
    <location>
        <begin position="63"/>
        <end position="300"/>
    </location>
</feature>
<evidence type="ECO:0000256" key="5">
    <source>
        <dbReference type="ARBA" id="ARBA00038359"/>
    </source>
</evidence>
<dbReference type="Proteomes" id="UP000016923">
    <property type="component" value="Unassembled WGS sequence"/>
</dbReference>
<evidence type="ECO:0000259" key="8">
    <source>
        <dbReference type="Pfam" id="PF20684"/>
    </source>
</evidence>
<dbReference type="OMA" id="HEYEAEN"/>
<organism evidence="9 10">
    <name type="scientific">Ophiostoma piceae (strain UAMH 11346)</name>
    <name type="common">Sap stain fungus</name>
    <dbReference type="NCBI Taxonomy" id="1262450"/>
    <lineage>
        <taxon>Eukaryota</taxon>
        <taxon>Fungi</taxon>
        <taxon>Dikarya</taxon>
        <taxon>Ascomycota</taxon>
        <taxon>Pezizomycotina</taxon>
        <taxon>Sordariomycetes</taxon>
        <taxon>Sordariomycetidae</taxon>
        <taxon>Ophiostomatales</taxon>
        <taxon>Ophiostomataceae</taxon>
        <taxon>Ophiostoma</taxon>
    </lineage>
</organism>
<keyword evidence="2 7" id="KW-0812">Transmembrane</keyword>
<evidence type="ECO:0000256" key="1">
    <source>
        <dbReference type="ARBA" id="ARBA00004141"/>
    </source>
</evidence>
<name>S3BUQ6_OPHP1</name>
<dbReference type="eggNOG" id="ENOG502SKVQ">
    <property type="taxonomic scope" value="Eukaryota"/>
</dbReference>
<feature type="compositionally biased region" description="Low complexity" evidence="6">
    <location>
        <begin position="378"/>
        <end position="392"/>
    </location>
</feature>
<feature type="transmembrane region" description="Helical" evidence="7">
    <location>
        <begin position="236"/>
        <end position="257"/>
    </location>
</feature>
<dbReference type="AlphaFoldDB" id="S3BUQ6"/>
<feature type="transmembrane region" description="Helical" evidence="7">
    <location>
        <begin position="157"/>
        <end position="181"/>
    </location>
</feature>
<feature type="compositionally biased region" description="Polar residues" evidence="6">
    <location>
        <begin position="408"/>
        <end position="419"/>
    </location>
</feature>
<comment type="similarity">
    <text evidence="5">Belongs to the SAT4 family.</text>
</comment>
<feature type="transmembrane region" description="Helical" evidence="7">
    <location>
        <begin position="124"/>
        <end position="145"/>
    </location>
</feature>
<keyword evidence="3 7" id="KW-1133">Transmembrane helix</keyword>
<dbReference type="EMBL" id="KE148162">
    <property type="protein sequence ID" value="EPE04192.1"/>
    <property type="molecule type" value="Genomic_DNA"/>
</dbReference>
<feature type="compositionally biased region" description="Polar residues" evidence="6">
    <location>
        <begin position="306"/>
        <end position="323"/>
    </location>
</feature>
<evidence type="ECO:0000256" key="6">
    <source>
        <dbReference type="SAM" id="MobiDB-lite"/>
    </source>
</evidence>
<evidence type="ECO:0000256" key="7">
    <source>
        <dbReference type="SAM" id="Phobius"/>
    </source>
</evidence>
<accession>S3BUQ6</accession>
<dbReference type="Pfam" id="PF20684">
    <property type="entry name" value="Fung_rhodopsin"/>
    <property type="match status" value="1"/>
</dbReference>
<dbReference type="HOGENOM" id="CLU_595961_0_0_1"/>
<evidence type="ECO:0000256" key="4">
    <source>
        <dbReference type="ARBA" id="ARBA00023136"/>
    </source>
</evidence>
<feature type="transmembrane region" description="Helical" evidence="7">
    <location>
        <begin position="43"/>
        <end position="61"/>
    </location>
</feature>
<evidence type="ECO:0000256" key="2">
    <source>
        <dbReference type="ARBA" id="ARBA00022692"/>
    </source>
</evidence>
<dbReference type="InterPro" id="IPR052337">
    <property type="entry name" value="SAT4-like"/>
</dbReference>
<feature type="transmembrane region" description="Helical" evidence="7">
    <location>
        <begin position="201"/>
        <end position="224"/>
    </location>
</feature>
<dbReference type="GO" id="GO:0016020">
    <property type="term" value="C:membrane"/>
    <property type="evidence" value="ECO:0007669"/>
    <property type="project" value="UniProtKB-SubCell"/>
</dbReference>